<feature type="compositionally biased region" description="Basic and acidic residues" evidence="1">
    <location>
        <begin position="1"/>
        <end position="17"/>
    </location>
</feature>
<dbReference type="AlphaFoldDB" id="A0AAD3THL1"/>
<reference evidence="2" key="1">
    <citation type="submission" date="2023-05" db="EMBL/GenBank/DDBJ databases">
        <title>Nepenthes gracilis genome sequencing.</title>
        <authorList>
            <person name="Fukushima K."/>
        </authorList>
    </citation>
    <scope>NUCLEOTIDE SEQUENCE</scope>
    <source>
        <strain evidence="2">SING2019-196</strain>
    </source>
</reference>
<organism evidence="2 3">
    <name type="scientific">Nepenthes gracilis</name>
    <name type="common">Slender pitcher plant</name>
    <dbReference type="NCBI Taxonomy" id="150966"/>
    <lineage>
        <taxon>Eukaryota</taxon>
        <taxon>Viridiplantae</taxon>
        <taxon>Streptophyta</taxon>
        <taxon>Embryophyta</taxon>
        <taxon>Tracheophyta</taxon>
        <taxon>Spermatophyta</taxon>
        <taxon>Magnoliopsida</taxon>
        <taxon>eudicotyledons</taxon>
        <taxon>Gunneridae</taxon>
        <taxon>Pentapetalae</taxon>
        <taxon>Caryophyllales</taxon>
        <taxon>Nepenthaceae</taxon>
        <taxon>Nepenthes</taxon>
    </lineage>
</organism>
<comment type="caution">
    <text evidence="2">The sequence shown here is derived from an EMBL/GenBank/DDBJ whole genome shotgun (WGS) entry which is preliminary data.</text>
</comment>
<gene>
    <name evidence="2" type="ORF">Nepgr_031164</name>
</gene>
<feature type="compositionally biased region" description="Polar residues" evidence="1">
    <location>
        <begin position="58"/>
        <end position="73"/>
    </location>
</feature>
<dbReference type="Proteomes" id="UP001279734">
    <property type="component" value="Unassembled WGS sequence"/>
</dbReference>
<proteinExistence type="predicted"/>
<name>A0AAD3THL1_NEPGR</name>
<evidence type="ECO:0000313" key="3">
    <source>
        <dbReference type="Proteomes" id="UP001279734"/>
    </source>
</evidence>
<feature type="region of interest" description="Disordered" evidence="1">
    <location>
        <begin position="58"/>
        <end position="80"/>
    </location>
</feature>
<keyword evidence="3" id="KW-1185">Reference proteome</keyword>
<accession>A0AAD3THL1</accession>
<dbReference type="EMBL" id="BSYO01000036">
    <property type="protein sequence ID" value="GMH29321.1"/>
    <property type="molecule type" value="Genomic_DNA"/>
</dbReference>
<evidence type="ECO:0000313" key="2">
    <source>
        <dbReference type="EMBL" id="GMH29321.1"/>
    </source>
</evidence>
<feature type="region of interest" description="Disordered" evidence="1">
    <location>
        <begin position="1"/>
        <end position="39"/>
    </location>
</feature>
<sequence length="80" mass="8979">MPQEIDHHIASRADKPRKNVKVSPVGQPSLQPPPYGHNLPTFTLASRAEKCLQLHLQRSQSLPRPDNYGQNQCHHGGHET</sequence>
<evidence type="ECO:0000256" key="1">
    <source>
        <dbReference type="SAM" id="MobiDB-lite"/>
    </source>
</evidence>
<protein>
    <submittedName>
        <fullName evidence="2">Uncharacterized protein</fullName>
    </submittedName>
</protein>